<organism evidence="7 8">
    <name type="scientific">Phytophthora palmivora</name>
    <dbReference type="NCBI Taxonomy" id="4796"/>
    <lineage>
        <taxon>Eukaryota</taxon>
        <taxon>Sar</taxon>
        <taxon>Stramenopiles</taxon>
        <taxon>Oomycota</taxon>
        <taxon>Peronosporomycetes</taxon>
        <taxon>Peronosporales</taxon>
        <taxon>Peronosporaceae</taxon>
        <taxon>Phytophthora</taxon>
    </lineage>
</organism>
<sequence>MMGTDSDSSDDDDGHKDDVVEAGTGQEESISSSPGSNDDLKVANSLLKDLHMSRLARQPAPPPAPTGKKKKNKNKKKKGQSKVANTAPVDELKDGEDELEFLTRQANKSSSCAFQSTNRCKKSTTMLGSVCKFCKLKFCYDHALPEVHGCGDAVRKFERAAFQQQMTRSSDTTKKKLTGDKRNLLKKKLEEQVSAKTASRTTQAKPKSKKK</sequence>
<dbReference type="Gene3D" id="4.10.1110.10">
    <property type="entry name" value="AN1-like Zinc finger"/>
    <property type="match status" value="1"/>
</dbReference>
<dbReference type="SMART" id="SM00154">
    <property type="entry name" value="ZnF_AN1"/>
    <property type="match status" value="1"/>
</dbReference>
<dbReference type="Pfam" id="PF01428">
    <property type="entry name" value="zf-AN1"/>
    <property type="match status" value="1"/>
</dbReference>
<keyword evidence="3" id="KW-0862">Zinc</keyword>
<feature type="compositionally biased region" description="Basic and acidic residues" evidence="5">
    <location>
        <begin position="171"/>
        <end position="193"/>
    </location>
</feature>
<feature type="compositionally biased region" description="Polar residues" evidence="5">
    <location>
        <begin position="194"/>
        <end position="205"/>
    </location>
</feature>
<evidence type="ECO:0000256" key="4">
    <source>
        <dbReference type="PROSITE-ProRule" id="PRU00449"/>
    </source>
</evidence>
<dbReference type="PROSITE" id="PS51039">
    <property type="entry name" value="ZF_AN1"/>
    <property type="match status" value="1"/>
</dbReference>
<dbReference type="EMBL" id="NCKW01004670">
    <property type="protein sequence ID" value="POM74642.1"/>
    <property type="molecule type" value="Genomic_DNA"/>
</dbReference>
<evidence type="ECO:0000313" key="7">
    <source>
        <dbReference type="EMBL" id="POM74642.1"/>
    </source>
</evidence>
<dbReference type="InterPro" id="IPR035896">
    <property type="entry name" value="AN1-like_Znf"/>
</dbReference>
<dbReference type="SUPFAM" id="SSF118310">
    <property type="entry name" value="AN1-like Zinc finger"/>
    <property type="match status" value="1"/>
</dbReference>
<evidence type="ECO:0000256" key="2">
    <source>
        <dbReference type="ARBA" id="ARBA00022771"/>
    </source>
</evidence>
<dbReference type="Proteomes" id="UP000237271">
    <property type="component" value="Unassembled WGS sequence"/>
</dbReference>
<keyword evidence="2 4" id="KW-0863">Zinc-finger</keyword>
<feature type="compositionally biased region" description="Polar residues" evidence="5">
    <location>
        <begin position="26"/>
        <end position="36"/>
    </location>
</feature>
<feature type="region of interest" description="Disordered" evidence="5">
    <location>
        <begin position="165"/>
        <end position="211"/>
    </location>
</feature>
<evidence type="ECO:0000256" key="1">
    <source>
        <dbReference type="ARBA" id="ARBA00022723"/>
    </source>
</evidence>
<feature type="region of interest" description="Disordered" evidence="5">
    <location>
        <begin position="1"/>
        <end position="93"/>
    </location>
</feature>
<proteinExistence type="predicted"/>
<evidence type="ECO:0000256" key="3">
    <source>
        <dbReference type="ARBA" id="ARBA00022833"/>
    </source>
</evidence>
<evidence type="ECO:0000259" key="6">
    <source>
        <dbReference type="PROSITE" id="PS51039"/>
    </source>
</evidence>
<comment type="caution">
    <text evidence="7">The sequence shown here is derived from an EMBL/GenBank/DDBJ whole genome shotgun (WGS) entry which is preliminary data.</text>
</comment>
<name>A0A2P4YA14_9STRA</name>
<evidence type="ECO:0000313" key="8">
    <source>
        <dbReference type="Proteomes" id="UP000237271"/>
    </source>
</evidence>
<reference evidence="7 8" key="1">
    <citation type="journal article" date="2017" name="Genome Biol. Evol.">
        <title>Phytophthora megakarya and P. palmivora, closely related causal agents of cacao black pod rot, underwent increases in genome sizes and gene numbers by different mechanisms.</title>
        <authorList>
            <person name="Ali S.S."/>
            <person name="Shao J."/>
            <person name="Lary D.J."/>
            <person name="Kronmiller B."/>
            <person name="Shen D."/>
            <person name="Strem M.D."/>
            <person name="Amoako-Attah I."/>
            <person name="Akrofi A.Y."/>
            <person name="Begoude B.A."/>
            <person name="Ten Hoopen G.M."/>
            <person name="Coulibaly K."/>
            <person name="Kebe B.I."/>
            <person name="Melnick R.L."/>
            <person name="Guiltinan M.J."/>
            <person name="Tyler B.M."/>
            <person name="Meinhardt L.W."/>
            <person name="Bailey B.A."/>
        </authorList>
    </citation>
    <scope>NUCLEOTIDE SEQUENCE [LARGE SCALE GENOMIC DNA]</scope>
    <source>
        <strain evidence="8">sbr112.9</strain>
    </source>
</reference>
<gene>
    <name evidence="7" type="ORF">PHPALM_8369</name>
</gene>
<accession>A0A2P4YA14</accession>
<keyword evidence="1" id="KW-0479">Metal-binding</keyword>
<feature type="domain" description="AN1-type" evidence="6">
    <location>
        <begin position="106"/>
        <end position="158"/>
    </location>
</feature>
<dbReference type="AlphaFoldDB" id="A0A2P4YA14"/>
<protein>
    <submittedName>
        <fullName evidence="7">DNA polymerase alpha-associated DNA helicase A</fullName>
    </submittedName>
</protein>
<dbReference type="OrthoDB" id="6513042at2759"/>
<dbReference type="GO" id="GO:0008270">
    <property type="term" value="F:zinc ion binding"/>
    <property type="evidence" value="ECO:0007669"/>
    <property type="project" value="UniProtKB-KW"/>
</dbReference>
<dbReference type="InterPro" id="IPR000058">
    <property type="entry name" value="Znf_AN1"/>
</dbReference>
<keyword evidence="8" id="KW-1185">Reference proteome</keyword>
<evidence type="ECO:0000256" key="5">
    <source>
        <dbReference type="SAM" id="MobiDB-lite"/>
    </source>
</evidence>
<feature type="compositionally biased region" description="Basic residues" evidence="5">
    <location>
        <begin position="67"/>
        <end position="80"/>
    </location>
</feature>